<feature type="transmembrane region" description="Helical" evidence="6">
    <location>
        <begin position="320"/>
        <end position="339"/>
    </location>
</feature>
<feature type="transmembrane region" description="Helical" evidence="6">
    <location>
        <begin position="210"/>
        <end position="232"/>
    </location>
</feature>
<reference evidence="7 8" key="1">
    <citation type="submission" date="2020-08" db="EMBL/GenBank/DDBJ databases">
        <title>Croceimicrobium hydrocarbonivorans gen. nov., sp. nov., a novel marine bacterium isolated from a bacterial consortium that degrades polyethylene terephthalate.</title>
        <authorList>
            <person name="Liu R."/>
        </authorList>
    </citation>
    <scope>NUCLEOTIDE SEQUENCE [LARGE SCALE GENOMIC DNA]</scope>
    <source>
        <strain evidence="7 8">A20-9</strain>
    </source>
</reference>
<feature type="transmembrane region" description="Helical" evidence="6">
    <location>
        <begin position="287"/>
        <end position="308"/>
    </location>
</feature>
<dbReference type="PANTHER" id="PTHR30250:SF11">
    <property type="entry name" value="O-ANTIGEN TRANSPORTER-RELATED"/>
    <property type="match status" value="1"/>
</dbReference>
<feature type="transmembrane region" description="Helical" evidence="6">
    <location>
        <begin position="244"/>
        <end position="266"/>
    </location>
</feature>
<dbReference type="AlphaFoldDB" id="A0A7H0VGC6"/>
<dbReference type="KEGG" id="chyd:H4K34_02710"/>
<keyword evidence="3 6" id="KW-0812">Transmembrane</keyword>
<dbReference type="RefSeq" id="WP_210759300.1">
    <property type="nucleotide sequence ID" value="NZ_CP060139.1"/>
</dbReference>
<evidence type="ECO:0000256" key="4">
    <source>
        <dbReference type="ARBA" id="ARBA00022989"/>
    </source>
</evidence>
<dbReference type="PANTHER" id="PTHR30250">
    <property type="entry name" value="PST FAMILY PREDICTED COLANIC ACID TRANSPORTER"/>
    <property type="match status" value="1"/>
</dbReference>
<dbReference type="Proteomes" id="UP000516305">
    <property type="component" value="Chromosome"/>
</dbReference>
<gene>
    <name evidence="7" type="ORF">H4K34_02710</name>
</gene>
<evidence type="ECO:0000256" key="1">
    <source>
        <dbReference type="ARBA" id="ARBA00004651"/>
    </source>
</evidence>
<dbReference type="EMBL" id="CP060139">
    <property type="protein sequence ID" value="QNR24774.1"/>
    <property type="molecule type" value="Genomic_DNA"/>
</dbReference>
<evidence type="ECO:0000256" key="3">
    <source>
        <dbReference type="ARBA" id="ARBA00022692"/>
    </source>
</evidence>
<dbReference type="InterPro" id="IPR050833">
    <property type="entry name" value="Poly_Biosynth_Transport"/>
</dbReference>
<protein>
    <submittedName>
        <fullName evidence="7">Polysaccharide biosynthesis C-terminal domain-containing protein</fullName>
    </submittedName>
</protein>
<feature type="transmembrane region" description="Helical" evidence="6">
    <location>
        <begin position="171"/>
        <end position="190"/>
    </location>
</feature>
<feature type="transmembrane region" description="Helical" evidence="6">
    <location>
        <begin position="110"/>
        <end position="133"/>
    </location>
</feature>
<evidence type="ECO:0000256" key="6">
    <source>
        <dbReference type="SAM" id="Phobius"/>
    </source>
</evidence>
<keyword evidence="2" id="KW-1003">Cell membrane</keyword>
<dbReference type="GO" id="GO:0005886">
    <property type="term" value="C:plasma membrane"/>
    <property type="evidence" value="ECO:0007669"/>
    <property type="project" value="UniProtKB-SubCell"/>
</dbReference>
<evidence type="ECO:0000256" key="5">
    <source>
        <dbReference type="ARBA" id="ARBA00023136"/>
    </source>
</evidence>
<feature type="transmembrane region" description="Helical" evidence="6">
    <location>
        <begin position="47"/>
        <end position="69"/>
    </location>
</feature>
<evidence type="ECO:0000313" key="7">
    <source>
        <dbReference type="EMBL" id="QNR24774.1"/>
    </source>
</evidence>
<name>A0A7H0VGC6_9FLAO</name>
<comment type="subcellular location">
    <subcellularLocation>
        <location evidence="1">Cell membrane</location>
        <topology evidence="1">Multi-pass membrane protein</topology>
    </subcellularLocation>
</comment>
<organism evidence="7 8">
    <name type="scientific">Croceimicrobium hydrocarbonivorans</name>
    <dbReference type="NCBI Taxonomy" id="2761580"/>
    <lineage>
        <taxon>Bacteria</taxon>
        <taxon>Pseudomonadati</taxon>
        <taxon>Bacteroidota</taxon>
        <taxon>Flavobacteriia</taxon>
        <taxon>Flavobacteriales</taxon>
        <taxon>Owenweeksiaceae</taxon>
        <taxon>Croceimicrobium</taxon>
    </lineage>
</organism>
<accession>A0A7H0VGC6</accession>
<evidence type="ECO:0000256" key="2">
    <source>
        <dbReference type="ARBA" id="ARBA00022475"/>
    </source>
</evidence>
<sequence>MGKVAKQSFFNSINSYLGVVLGAFNTMFFFPRVFIDQPEFVGEITTLLAAATVVSTFAHLGFPVSLVTFFPRLSKEQQQSFWSLALFACIGASLIMLVAGFSLYQLNSFLLGPIGYVLLLSISMLFFELFAALSQYSNKVVFPQFIKNTFRRIIILVALIFAALNEQSQELFYLILSIGYLLQLLAVILYSIPQLPGFSFNWGNLNLKEILGYGMLIMLASGSMLLVSRLDILMIRSFLGKAPVAFYNIAFFTGTIVSVPPKALMVSIRPYLSKAWARNDMNEVSQLYRKSALTQLAISGFIFMLIWVNLDLSLFVIPESFQFDAFAGVVLCIGISEMVNSATGSNGLILSISNRQAYNFYTGLFLIVVTLLGNLALIPSMGLLGAALGSLIALTSYNIIKLILAHRFFQLVPYSKTFWKLLTVISLSIIGLSLLKMLALPLLGFLAIGNLLIFILFIVLFKFTDTLDDFKQIRIPGINSKSKN</sequence>
<feature type="transmembrane region" description="Helical" evidence="6">
    <location>
        <begin position="384"/>
        <end position="405"/>
    </location>
</feature>
<keyword evidence="8" id="KW-1185">Reference proteome</keyword>
<feature type="transmembrane region" description="Helical" evidence="6">
    <location>
        <begin position="145"/>
        <end position="165"/>
    </location>
</feature>
<feature type="transmembrane region" description="Helical" evidence="6">
    <location>
        <begin position="441"/>
        <end position="461"/>
    </location>
</feature>
<proteinExistence type="predicted"/>
<feature type="transmembrane region" description="Helical" evidence="6">
    <location>
        <begin position="360"/>
        <end position="378"/>
    </location>
</feature>
<evidence type="ECO:0000313" key="8">
    <source>
        <dbReference type="Proteomes" id="UP000516305"/>
    </source>
</evidence>
<feature type="transmembrane region" description="Helical" evidence="6">
    <location>
        <begin position="417"/>
        <end position="435"/>
    </location>
</feature>
<feature type="transmembrane region" description="Helical" evidence="6">
    <location>
        <begin position="12"/>
        <end position="35"/>
    </location>
</feature>
<keyword evidence="4 6" id="KW-1133">Transmembrane helix</keyword>
<feature type="transmembrane region" description="Helical" evidence="6">
    <location>
        <begin position="81"/>
        <end position="104"/>
    </location>
</feature>
<keyword evidence="5 6" id="KW-0472">Membrane</keyword>